<keyword evidence="1" id="KW-0547">Nucleotide-binding</keyword>
<dbReference type="PANTHER" id="PTHR34784">
    <property type="entry name" value="50S RIBOSOMAL PROTEIN L34"/>
    <property type="match status" value="1"/>
</dbReference>
<dbReference type="NCBIfam" id="TIGR02058">
    <property type="entry name" value="lin0512_fam"/>
    <property type="match status" value="1"/>
</dbReference>
<evidence type="ECO:0000256" key="2">
    <source>
        <dbReference type="ARBA" id="ARBA00023134"/>
    </source>
</evidence>
<keyword evidence="2" id="KW-0342">GTP-binding</keyword>
<dbReference type="PANTHER" id="PTHR34784:SF1">
    <property type="entry name" value="50S RIBOSOMAL PROTEIN L34"/>
    <property type="match status" value="1"/>
</dbReference>
<keyword evidence="4" id="KW-1185">Reference proteome</keyword>
<sequence length="120" mass="12953">MMEKLMFIETGMGIDVHGQNITKAAIRAVKNAIHFNSMPGIRSVLPGNSLDNMVVNVKLAVPCDKEKLDIDAVKEALPFGKVTVEVMDGGMLTTSGIVLEEKGDKNDLMYVVVASVEVGY</sequence>
<evidence type="ECO:0000313" key="4">
    <source>
        <dbReference type="Proteomes" id="UP000199087"/>
    </source>
</evidence>
<proteinExistence type="predicted"/>
<protein>
    <recommendedName>
        <fullName evidence="5">Lin0512 family protein</fullName>
    </recommendedName>
</protein>
<dbReference type="InterPro" id="IPR011719">
    <property type="entry name" value="CHP02058"/>
</dbReference>
<dbReference type="Pfam" id="PF09585">
    <property type="entry name" value="Lin0512_fam"/>
    <property type="match status" value="1"/>
</dbReference>
<dbReference type="Gene3D" id="3.30.1330.20">
    <property type="entry name" value="Tubulin/FtsZ, C-terminal domain"/>
    <property type="match status" value="1"/>
</dbReference>
<reference evidence="4" key="1">
    <citation type="submission" date="2015-05" db="EMBL/GenBank/DDBJ databases">
        <authorList>
            <person name="Urmite Genomes"/>
        </authorList>
    </citation>
    <scope>NUCLEOTIDE SEQUENCE [LARGE SCALE GENOMIC DNA]</scope>
    <source>
        <strain evidence="4">LF1</strain>
    </source>
</reference>
<evidence type="ECO:0000313" key="3">
    <source>
        <dbReference type="EMBL" id="CRK81848.1"/>
    </source>
</evidence>
<dbReference type="Proteomes" id="UP000199087">
    <property type="component" value="Unassembled WGS sequence"/>
</dbReference>
<accession>A0A0U1NVK9</accession>
<dbReference type="InterPro" id="IPR037103">
    <property type="entry name" value="Tubulin/FtsZ-like_C"/>
</dbReference>
<dbReference type="AlphaFoldDB" id="A0A0U1NVK9"/>
<evidence type="ECO:0000256" key="1">
    <source>
        <dbReference type="ARBA" id="ARBA00022741"/>
    </source>
</evidence>
<organism evidence="3 4">
    <name type="scientific">Neobacillus massiliamazoniensis</name>
    <dbReference type="NCBI Taxonomy" id="1499688"/>
    <lineage>
        <taxon>Bacteria</taxon>
        <taxon>Bacillati</taxon>
        <taxon>Bacillota</taxon>
        <taxon>Bacilli</taxon>
        <taxon>Bacillales</taxon>
        <taxon>Bacillaceae</taxon>
        <taxon>Neobacillus</taxon>
    </lineage>
</organism>
<evidence type="ECO:0008006" key="5">
    <source>
        <dbReference type="Google" id="ProtNLM"/>
    </source>
</evidence>
<dbReference type="GO" id="GO:0005525">
    <property type="term" value="F:GTP binding"/>
    <property type="evidence" value="ECO:0007669"/>
    <property type="project" value="UniProtKB-KW"/>
</dbReference>
<dbReference type="EMBL" id="CVRB01000002">
    <property type="protein sequence ID" value="CRK81848.1"/>
    <property type="molecule type" value="Genomic_DNA"/>
</dbReference>
<name>A0A0U1NVK9_9BACI</name>
<gene>
    <name evidence="3" type="ORF">BN000_01764</name>
</gene>